<organism evidence="3 4">
    <name type="scientific">Syncephalis pseudoplumigaleata</name>
    <dbReference type="NCBI Taxonomy" id="1712513"/>
    <lineage>
        <taxon>Eukaryota</taxon>
        <taxon>Fungi</taxon>
        <taxon>Fungi incertae sedis</taxon>
        <taxon>Zoopagomycota</taxon>
        <taxon>Zoopagomycotina</taxon>
        <taxon>Zoopagomycetes</taxon>
        <taxon>Zoopagales</taxon>
        <taxon>Piptocephalidaceae</taxon>
        <taxon>Syncephalis</taxon>
    </lineage>
</organism>
<feature type="compositionally biased region" description="Acidic residues" evidence="1">
    <location>
        <begin position="1157"/>
        <end position="1166"/>
    </location>
</feature>
<feature type="region of interest" description="Disordered" evidence="1">
    <location>
        <begin position="242"/>
        <end position="276"/>
    </location>
</feature>
<feature type="compositionally biased region" description="Low complexity" evidence="1">
    <location>
        <begin position="692"/>
        <end position="703"/>
    </location>
</feature>
<feature type="compositionally biased region" description="Basic and acidic residues" evidence="1">
    <location>
        <begin position="897"/>
        <end position="909"/>
    </location>
</feature>
<feature type="compositionally biased region" description="Low complexity" evidence="1">
    <location>
        <begin position="1584"/>
        <end position="1600"/>
    </location>
</feature>
<feature type="compositionally biased region" description="Pro residues" evidence="1">
    <location>
        <begin position="918"/>
        <end position="930"/>
    </location>
</feature>
<feature type="compositionally biased region" description="Polar residues" evidence="1">
    <location>
        <begin position="883"/>
        <end position="896"/>
    </location>
</feature>
<evidence type="ECO:0000256" key="2">
    <source>
        <dbReference type="SAM" id="SignalP"/>
    </source>
</evidence>
<feature type="chain" id="PRO_5020566420" evidence="2">
    <location>
        <begin position="19"/>
        <end position="1626"/>
    </location>
</feature>
<sequence length="1626" mass="171557">MLLLLLLLLLMVVADLWAGGLDRGFHAMDADDRGAPGATTTANVLVLHAVNSLDLDFLSLDSVPDLGLDLDWTAVSRPSLTASSTFTTSSDGLLAPPDYYACAGGQLSSSANPADHPSLALPGDLGAATIRFRLTRAQPLRHPQRARPSPPANRRPRTLPLRAATPIAPPLMSQHSSSSSSNRKLPETNHEPFDHDSIMAMLEGLSGDVNLDGLLDLQSTGGHLTGSTASSNTAASAVNPLSNARHAKRQSMLVDAASSARSGSNNNNSSSSSRKERALTAAAIFKGDPMDEEDERRINTRRRVYLRRQNATTTAGRRANADAGGSNNYMMGQSDEEMDEAEERKLNDLRCLLMQTIGGQPGACNESEPSVPFPGEAKSSAPLPPLVATNAAPARRGRAGTARPPQPPPSSLPALPGASLSKTSSSTGSTTRETCSEQATHSDNTSEHQAAMDYAITDEATENLKAMIQALEAAGQDPEKIARQVHIFQIIQANVAQNTQQMYRRMNAKEITRQGISAPRYIIGSAQVEVQSLRRPLIDPNAGPGDDGAASGRQETSQEATTTAAAATAGHGGDSLRKQFRTFGKKIKNTVGKKLNSDGRLMPHLTIDQQREYILRQQQLHEQLVNQMKQAALVINRVLENSSSNNGGNGGSEARAATEASGGGLGTESNSSRSFAVGAPPPGFLCSDDASSQRSGRSGNSGHSHGGGGGDGRLGEAAASADSLPLADQEDITEEESILRQQQQHLLVQQQQLQQQHQYLQQQLLLLQQRQAQEDAEAQREASTSTPASTHSAEPAVKERAHGHARQASLGKTAAGLAPDPQRTSANSISALLPPDPATMIMANGKGAASIYSAGKGAASSMDSLVAQITAALGPNQPENKRGGTSKSAGAMTPSNLREELTRDTDAAEHAAPNNEAIPPPPVHRPPPAPSDVETPRKDSAGPRSTVLTTVAGSYRSSMAAATTTSPAAKKAARQSQRFSRLMMPQTPVVEAVWSTTSNDAASTSASNKATSGQKKLAPLTEGDAAAKQAASPPADFLASNEPDEKKEEEEEEAEVNIAVPSIVESTAADRKDKEPATDDVADEDDHGTPKGSSKSVKAATLDVGDKSDYLQLLPALQTISPFTILPELQAATSSTAQSGNGAGKSMLSESFSSSGYDDDEDEEQEKQEAHEHGNDDSLDSMARSQVDDDEEEEEEEEEQDANAISRGRSTSLASESEQRHEAHRRGSHASDRSRSRSRSRTRLARSNPGRHRNKRDTSGIFSAVRLRKRDSAMSVWSIDVPDQPPRPVAPPPVEPPVPRLTAEIVTLPGPSAARPEQTADATKEGDEGKAPMMSSAAHMASGVSINCGDSSVEWEPRPTNAPAASEAAVAVTTTITADEQGSGAAANGAHAINDMLQRLADTNPELLSEGYTGSIFDLWADDHTQEANDDDEEEEDEEMADKFDDVASMSPSVQPAKPVSLLTRSHSATANTAQSAREAGYRRLYTRVDIQPPLSAGRASTGGPIDCFPAMSRGRSATVDAIPPSNRRTAEHAHDMPQHTAEPSTDLFSVMVSTITGGGGGGSSDTTTRTRSHSITEGKQPNDGDAATAEQAATEGGDASSTRKKTNAASTTAKLDDLMKELVCV</sequence>
<feature type="compositionally biased region" description="Low complexity" evidence="1">
    <location>
        <begin position="781"/>
        <end position="795"/>
    </location>
</feature>
<feature type="compositionally biased region" description="Polar residues" evidence="1">
    <location>
        <begin position="946"/>
        <end position="956"/>
    </location>
</feature>
<feature type="region of interest" description="Disordered" evidence="1">
    <location>
        <begin position="1311"/>
        <end position="1335"/>
    </location>
</feature>
<feature type="compositionally biased region" description="Low complexity" evidence="1">
    <location>
        <begin position="412"/>
        <end position="433"/>
    </location>
</feature>
<dbReference type="EMBL" id="KZ989281">
    <property type="protein sequence ID" value="RKP27046.1"/>
    <property type="molecule type" value="Genomic_DNA"/>
</dbReference>
<feature type="region of interest" description="Disordered" evidence="1">
    <location>
        <begin position="136"/>
        <end position="192"/>
    </location>
</feature>
<feature type="compositionally biased region" description="Basic and acidic residues" evidence="1">
    <location>
        <begin position="1068"/>
        <end position="1077"/>
    </location>
</feature>
<feature type="region of interest" description="Disordered" evidence="1">
    <location>
        <begin position="873"/>
        <end position="984"/>
    </location>
</feature>
<feature type="compositionally biased region" description="Low complexity" evidence="1">
    <location>
        <begin position="1565"/>
        <end position="1574"/>
    </location>
</feature>
<feature type="region of interest" description="Disordered" evidence="1">
    <location>
        <begin position="537"/>
        <end position="560"/>
    </location>
</feature>
<dbReference type="Proteomes" id="UP000278143">
    <property type="component" value="Unassembled WGS sequence"/>
</dbReference>
<feature type="compositionally biased region" description="Low complexity" evidence="1">
    <location>
        <begin position="391"/>
        <end position="403"/>
    </location>
</feature>
<feature type="compositionally biased region" description="Low complexity" evidence="1">
    <location>
        <begin position="715"/>
        <end position="726"/>
    </location>
</feature>
<feature type="region of interest" description="Disordered" evidence="1">
    <location>
        <begin position="642"/>
        <end position="726"/>
    </location>
</feature>
<feature type="compositionally biased region" description="Low complexity" evidence="1">
    <location>
        <begin position="309"/>
        <end position="328"/>
    </location>
</feature>
<feature type="compositionally biased region" description="Low complexity" evidence="1">
    <location>
        <begin position="957"/>
        <end position="970"/>
    </location>
</feature>
<feature type="region of interest" description="Disordered" evidence="1">
    <location>
        <begin position="359"/>
        <end position="447"/>
    </location>
</feature>
<feature type="region of interest" description="Disordered" evidence="1">
    <location>
        <begin position="775"/>
        <end position="831"/>
    </location>
</feature>
<feature type="region of interest" description="Disordered" evidence="1">
    <location>
        <begin position="309"/>
        <end position="339"/>
    </location>
</feature>
<keyword evidence="4" id="KW-1185">Reference proteome</keyword>
<feature type="compositionally biased region" description="Basic and acidic residues" evidence="1">
    <location>
        <begin position="1167"/>
        <end position="1176"/>
    </location>
</feature>
<evidence type="ECO:0000256" key="1">
    <source>
        <dbReference type="SAM" id="MobiDB-lite"/>
    </source>
</evidence>
<gene>
    <name evidence="3" type="ORF">SYNPS1DRAFT_27286</name>
</gene>
<feature type="region of interest" description="Disordered" evidence="1">
    <location>
        <begin position="1553"/>
        <end position="1618"/>
    </location>
</feature>
<dbReference type="OrthoDB" id="10668284at2759"/>
<accession>A0A4P9Z3L0</accession>
<proteinExistence type="predicted"/>
<feature type="compositionally biased region" description="Acidic residues" evidence="1">
    <location>
        <begin position="1188"/>
        <end position="1201"/>
    </location>
</feature>
<protein>
    <submittedName>
        <fullName evidence="3">Uncharacterized protein</fullName>
    </submittedName>
</protein>
<feature type="signal peptide" evidence="2">
    <location>
        <begin position="1"/>
        <end position="18"/>
    </location>
</feature>
<feature type="compositionally biased region" description="Low complexity" evidence="1">
    <location>
        <begin position="1026"/>
        <end position="1035"/>
    </location>
</feature>
<feature type="region of interest" description="Disordered" evidence="1">
    <location>
        <begin position="1022"/>
        <end position="1103"/>
    </location>
</feature>
<feature type="compositionally biased region" description="Low complexity" evidence="1">
    <location>
        <begin position="256"/>
        <end position="272"/>
    </location>
</feature>
<feature type="region of interest" description="Disordered" evidence="1">
    <location>
        <begin position="1133"/>
        <end position="1267"/>
    </location>
</feature>
<name>A0A4P9Z3L0_9FUNG</name>
<evidence type="ECO:0000313" key="3">
    <source>
        <dbReference type="EMBL" id="RKP27046.1"/>
    </source>
</evidence>
<keyword evidence="2" id="KW-0732">Signal</keyword>
<feature type="compositionally biased region" description="Basic residues" evidence="1">
    <location>
        <begin position="1236"/>
        <end position="1255"/>
    </location>
</feature>
<evidence type="ECO:0000313" key="4">
    <source>
        <dbReference type="Proteomes" id="UP000278143"/>
    </source>
</evidence>
<reference evidence="4" key="1">
    <citation type="journal article" date="2018" name="Nat. Microbiol.">
        <title>Leveraging single-cell genomics to expand the fungal tree of life.</title>
        <authorList>
            <person name="Ahrendt S.R."/>
            <person name="Quandt C.A."/>
            <person name="Ciobanu D."/>
            <person name="Clum A."/>
            <person name="Salamov A."/>
            <person name="Andreopoulos B."/>
            <person name="Cheng J.F."/>
            <person name="Woyke T."/>
            <person name="Pelin A."/>
            <person name="Henrissat B."/>
            <person name="Reynolds N.K."/>
            <person name="Benny G.L."/>
            <person name="Smith M.E."/>
            <person name="James T.Y."/>
            <person name="Grigoriev I.V."/>
        </authorList>
    </citation>
    <scope>NUCLEOTIDE SEQUENCE [LARGE SCALE GENOMIC DNA]</scope>
    <source>
        <strain evidence="4">Benny S71-1</strain>
    </source>
</reference>